<dbReference type="Pfam" id="PF00702">
    <property type="entry name" value="Hydrolase"/>
    <property type="match status" value="1"/>
</dbReference>
<dbReference type="InterPro" id="IPR001757">
    <property type="entry name" value="P_typ_ATPase"/>
</dbReference>
<dbReference type="InterPro" id="IPR044492">
    <property type="entry name" value="P_typ_ATPase_HD_dom"/>
</dbReference>
<dbReference type="PRINTS" id="PR00119">
    <property type="entry name" value="CATATPASE"/>
</dbReference>
<evidence type="ECO:0000256" key="1">
    <source>
        <dbReference type="ARBA" id="ARBA00004651"/>
    </source>
</evidence>
<reference evidence="11" key="1">
    <citation type="submission" date="2021-01" db="EMBL/GenBank/DDBJ databases">
        <title>Whole genome shotgun sequence of Actinocatenispora rupis NBRC 107355.</title>
        <authorList>
            <person name="Komaki H."/>
            <person name="Tamura T."/>
        </authorList>
    </citation>
    <scope>NUCLEOTIDE SEQUENCE</scope>
    <source>
        <strain evidence="11">NBRC 107355</strain>
    </source>
</reference>
<dbReference type="Proteomes" id="UP000612808">
    <property type="component" value="Unassembled WGS sequence"/>
</dbReference>
<dbReference type="SUPFAM" id="SSF56784">
    <property type="entry name" value="HAD-like"/>
    <property type="match status" value="1"/>
</dbReference>
<evidence type="ECO:0000256" key="7">
    <source>
        <dbReference type="ARBA" id="ARBA00023136"/>
    </source>
</evidence>
<comment type="subcellular location">
    <subcellularLocation>
        <location evidence="1">Cell membrane</location>
        <topology evidence="1">Multi-pass membrane protein</topology>
    </subcellularLocation>
</comment>
<keyword evidence="3" id="KW-0547">Nucleotide-binding</keyword>
<keyword evidence="6 9" id="KW-1133">Transmembrane helix</keyword>
<dbReference type="SUPFAM" id="SSF81665">
    <property type="entry name" value="Calcium ATPase, transmembrane domain M"/>
    <property type="match status" value="1"/>
</dbReference>
<dbReference type="SFLD" id="SFLDG00002">
    <property type="entry name" value="C1.7:_P-type_atpase_like"/>
    <property type="match status" value="1"/>
</dbReference>
<dbReference type="InterPro" id="IPR018303">
    <property type="entry name" value="ATPase_P-typ_P_site"/>
</dbReference>
<feature type="transmembrane region" description="Helical" evidence="9">
    <location>
        <begin position="214"/>
        <end position="238"/>
    </location>
</feature>
<dbReference type="AlphaFoldDB" id="A0A8J3J2G6"/>
<keyword evidence="2 9" id="KW-0812">Transmembrane</keyword>
<protein>
    <submittedName>
        <fullName evidence="11">ATPase</fullName>
    </submittedName>
</protein>
<evidence type="ECO:0000256" key="6">
    <source>
        <dbReference type="ARBA" id="ARBA00022989"/>
    </source>
</evidence>
<feature type="transmembrane region" description="Helical" evidence="9">
    <location>
        <begin position="756"/>
        <end position="775"/>
    </location>
</feature>
<evidence type="ECO:0000313" key="11">
    <source>
        <dbReference type="EMBL" id="GID14561.1"/>
    </source>
</evidence>
<evidence type="ECO:0000313" key="12">
    <source>
        <dbReference type="Proteomes" id="UP000612808"/>
    </source>
</evidence>
<accession>A0A8J3J2G6</accession>
<evidence type="ECO:0000256" key="5">
    <source>
        <dbReference type="ARBA" id="ARBA00022967"/>
    </source>
</evidence>
<dbReference type="InterPro" id="IPR023298">
    <property type="entry name" value="ATPase_P-typ_TM_dom_sf"/>
</dbReference>
<keyword evidence="7 9" id="KW-0472">Membrane</keyword>
<dbReference type="SMART" id="SM00831">
    <property type="entry name" value="Cation_ATPase_N"/>
    <property type="match status" value="1"/>
</dbReference>
<dbReference type="Pfam" id="PF00689">
    <property type="entry name" value="Cation_ATPase_C"/>
    <property type="match status" value="1"/>
</dbReference>
<dbReference type="GO" id="GO:0005886">
    <property type="term" value="C:plasma membrane"/>
    <property type="evidence" value="ECO:0007669"/>
    <property type="project" value="UniProtKB-SubCell"/>
</dbReference>
<dbReference type="SUPFAM" id="SSF81653">
    <property type="entry name" value="Calcium ATPase, transduction domain A"/>
    <property type="match status" value="1"/>
</dbReference>
<dbReference type="Gene3D" id="3.40.1110.10">
    <property type="entry name" value="Calcium-transporting ATPase, cytoplasmic domain N"/>
    <property type="match status" value="1"/>
</dbReference>
<dbReference type="EMBL" id="BOMB01000032">
    <property type="protein sequence ID" value="GID14561.1"/>
    <property type="molecule type" value="Genomic_DNA"/>
</dbReference>
<dbReference type="InterPro" id="IPR036412">
    <property type="entry name" value="HAD-like_sf"/>
</dbReference>
<gene>
    <name evidence="11" type="ORF">Aru02nite_54500</name>
</gene>
<dbReference type="InterPro" id="IPR006068">
    <property type="entry name" value="ATPase_P-typ_cation-transptr_C"/>
</dbReference>
<feature type="transmembrane region" description="Helical" evidence="9">
    <location>
        <begin position="623"/>
        <end position="648"/>
    </location>
</feature>
<evidence type="ECO:0000256" key="8">
    <source>
        <dbReference type="ARBA" id="ARBA00049360"/>
    </source>
</evidence>
<evidence type="ECO:0000256" key="3">
    <source>
        <dbReference type="ARBA" id="ARBA00022741"/>
    </source>
</evidence>
<feature type="transmembrane region" description="Helical" evidence="9">
    <location>
        <begin position="250"/>
        <end position="275"/>
    </location>
</feature>
<feature type="transmembrane region" description="Helical" evidence="9">
    <location>
        <begin position="725"/>
        <end position="744"/>
    </location>
</feature>
<dbReference type="Gene3D" id="1.20.1110.10">
    <property type="entry name" value="Calcium-transporting ATPase, transmembrane domain"/>
    <property type="match status" value="3"/>
</dbReference>
<dbReference type="InterPro" id="IPR023214">
    <property type="entry name" value="HAD_sf"/>
</dbReference>
<dbReference type="SFLD" id="SFLDS00003">
    <property type="entry name" value="Haloacid_Dehalogenase"/>
    <property type="match status" value="1"/>
</dbReference>
<dbReference type="InterPro" id="IPR059000">
    <property type="entry name" value="ATPase_P-type_domA"/>
</dbReference>
<dbReference type="Gene3D" id="2.70.150.10">
    <property type="entry name" value="Calcium-transporting ATPase, cytoplasmic transduction domain A"/>
    <property type="match status" value="1"/>
</dbReference>
<feature type="transmembrane region" description="Helical" evidence="9">
    <location>
        <begin position="787"/>
        <end position="809"/>
    </location>
</feature>
<evidence type="ECO:0000256" key="9">
    <source>
        <dbReference type="SAM" id="Phobius"/>
    </source>
</evidence>
<evidence type="ECO:0000256" key="4">
    <source>
        <dbReference type="ARBA" id="ARBA00022840"/>
    </source>
</evidence>
<comment type="catalytic activity">
    <reaction evidence="8">
        <text>ATP + H2O = ADP + phosphate + H(+)</text>
        <dbReference type="Rhea" id="RHEA:13065"/>
        <dbReference type="ChEBI" id="CHEBI:15377"/>
        <dbReference type="ChEBI" id="CHEBI:15378"/>
        <dbReference type="ChEBI" id="CHEBI:30616"/>
        <dbReference type="ChEBI" id="CHEBI:43474"/>
        <dbReference type="ChEBI" id="CHEBI:456216"/>
    </reaction>
</comment>
<dbReference type="PROSITE" id="PS00154">
    <property type="entry name" value="ATPASE_E1_E2"/>
    <property type="match status" value="1"/>
</dbReference>
<sequence>MGQAGITDAVGLTAAEATELRARFGPNEVPPPPRPRVYRRVAGQLRDPLILLLLAAMAVTIALRDLTDTIVIGLVIVLNTTVGVVQEVRADRAVAALRRMAAPTARVLRDGRTGLLPAAEVVPGDVVTLAGGDVVPADATIATADRLRVDEAALTGESVPVAREAGEAVLAGTVVVSGTARGVVTRIGGDSALGRIAALVSGQPRRRTPLQQKLAGLGRVLGAACVALSVLVMLAGLLRGLPAEEMVLTAVSLTVAAVPESLPAVVTVALALGAYRMAQRHAVVRHLPAVETLGSVTLVATDKTGTLTEGRMSCARVVLPGAVLALSGTGYEPAGGSSTVEGRVDRREIDRLAADLVLCNDADLAAPTPDRPDWAAVGDPMEAALVAAAGRLGTFAEATRRRYPRVGAIGFETTRRRMTTLHRAPQGGYLVVSKGAPEVLLPQGGPLRDAADRLSRDGYRVLAVADAHHDAPPDRSEWEDALRPRGVVALTDPVRPGIPALLRRFAAAGISLAMVTGDHAATATAVARRVGIPDDAVHARILPAAKMELVAGWQSRGDVVAMTGDGVNDAPALRRADIGVAMGRGGTEVARQAADLVLADDELATVGAAVEEGRRIYANIRRFLWYALSGGLAEVLVMLFGPLLGMAVPLLPAQILWINMLTHGLPGVALGAEPPDRSVLDDPPRPPGEAILGAGLSRRLLTTGALITAVTLGVGWWAAYTGRPWQSMVFLTLGFAQLGMALAVRARPASGTRPNRALYAAVASSALLQLAAVTVPGLRDLLGTRPVGAVDLVVCLAVAAVPGLAVAFARRLAAD</sequence>
<proteinExistence type="predicted"/>
<dbReference type="Gene3D" id="3.40.50.1000">
    <property type="entry name" value="HAD superfamily/HAD-like"/>
    <property type="match status" value="1"/>
</dbReference>
<dbReference type="PANTHER" id="PTHR42861">
    <property type="entry name" value="CALCIUM-TRANSPORTING ATPASE"/>
    <property type="match status" value="1"/>
</dbReference>
<dbReference type="GO" id="GO:0005524">
    <property type="term" value="F:ATP binding"/>
    <property type="evidence" value="ECO:0007669"/>
    <property type="project" value="UniProtKB-KW"/>
</dbReference>
<keyword evidence="4" id="KW-0067">ATP-binding</keyword>
<dbReference type="InterPro" id="IPR004014">
    <property type="entry name" value="ATPase_P-typ_cation-transptr_N"/>
</dbReference>
<keyword evidence="5" id="KW-1278">Translocase</keyword>
<evidence type="ECO:0000256" key="2">
    <source>
        <dbReference type="ARBA" id="ARBA00022692"/>
    </source>
</evidence>
<dbReference type="SFLD" id="SFLDF00027">
    <property type="entry name" value="p-type_atpase"/>
    <property type="match status" value="1"/>
</dbReference>
<feature type="transmembrane region" description="Helical" evidence="9">
    <location>
        <begin position="654"/>
        <end position="672"/>
    </location>
</feature>
<dbReference type="GO" id="GO:0016887">
    <property type="term" value="F:ATP hydrolysis activity"/>
    <property type="evidence" value="ECO:0007669"/>
    <property type="project" value="InterPro"/>
</dbReference>
<dbReference type="Pfam" id="PF00122">
    <property type="entry name" value="E1-E2_ATPase"/>
    <property type="match status" value="1"/>
</dbReference>
<dbReference type="Pfam" id="PF00690">
    <property type="entry name" value="Cation_ATPase_N"/>
    <property type="match status" value="1"/>
</dbReference>
<feature type="domain" description="Cation-transporting P-type ATPase N-terminal" evidence="10">
    <location>
        <begin position="3"/>
        <end position="65"/>
    </location>
</feature>
<feature type="transmembrane region" description="Helical" evidence="9">
    <location>
        <begin position="700"/>
        <end position="719"/>
    </location>
</feature>
<dbReference type="NCBIfam" id="TIGR01494">
    <property type="entry name" value="ATPase_P-type"/>
    <property type="match status" value="2"/>
</dbReference>
<dbReference type="InterPro" id="IPR023299">
    <property type="entry name" value="ATPase_P-typ_cyto_dom_N"/>
</dbReference>
<dbReference type="SUPFAM" id="SSF81660">
    <property type="entry name" value="Metal cation-transporting ATPase, ATP-binding domain N"/>
    <property type="match status" value="1"/>
</dbReference>
<organism evidence="11 12">
    <name type="scientific">Actinocatenispora rupis</name>
    <dbReference type="NCBI Taxonomy" id="519421"/>
    <lineage>
        <taxon>Bacteria</taxon>
        <taxon>Bacillati</taxon>
        <taxon>Actinomycetota</taxon>
        <taxon>Actinomycetes</taxon>
        <taxon>Micromonosporales</taxon>
        <taxon>Micromonosporaceae</taxon>
        <taxon>Actinocatenispora</taxon>
    </lineage>
</organism>
<keyword evidence="12" id="KW-1185">Reference proteome</keyword>
<name>A0A8J3J2G6_9ACTN</name>
<evidence type="ECO:0000259" key="10">
    <source>
        <dbReference type="SMART" id="SM00831"/>
    </source>
</evidence>
<comment type="caution">
    <text evidence="11">The sequence shown here is derived from an EMBL/GenBank/DDBJ whole genome shotgun (WGS) entry which is preliminary data.</text>
</comment>
<dbReference type="InterPro" id="IPR008250">
    <property type="entry name" value="ATPase_P-typ_transduc_dom_A_sf"/>
</dbReference>